<evidence type="ECO:0000313" key="3">
    <source>
        <dbReference type="Proteomes" id="UP000770661"/>
    </source>
</evidence>
<keyword evidence="1" id="KW-1133">Transmembrane helix</keyword>
<dbReference type="OrthoDB" id="10007406at2759"/>
<proteinExistence type="predicted"/>
<evidence type="ECO:0000256" key="1">
    <source>
        <dbReference type="SAM" id="Phobius"/>
    </source>
</evidence>
<feature type="transmembrane region" description="Helical" evidence="1">
    <location>
        <begin position="42"/>
        <end position="65"/>
    </location>
</feature>
<keyword evidence="1" id="KW-0812">Transmembrane</keyword>
<gene>
    <name evidence="2" type="ORF">GWK47_051486</name>
</gene>
<dbReference type="EMBL" id="JACEEZ010015268">
    <property type="protein sequence ID" value="KAG0718957.1"/>
    <property type="molecule type" value="Genomic_DNA"/>
</dbReference>
<dbReference type="Proteomes" id="UP000770661">
    <property type="component" value="Unassembled WGS sequence"/>
</dbReference>
<comment type="caution">
    <text evidence="2">The sequence shown here is derived from an EMBL/GenBank/DDBJ whole genome shotgun (WGS) entry which is preliminary data.</text>
</comment>
<reference evidence="2" key="1">
    <citation type="submission" date="2020-07" db="EMBL/GenBank/DDBJ databases">
        <title>The High-quality genome of the commercially important snow crab, Chionoecetes opilio.</title>
        <authorList>
            <person name="Jeong J.-H."/>
            <person name="Ryu S."/>
        </authorList>
    </citation>
    <scope>NUCLEOTIDE SEQUENCE</scope>
    <source>
        <strain evidence="2">MADBK_172401_WGS</strain>
        <tissue evidence="2">Digestive gland</tissue>
    </source>
</reference>
<keyword evidence="3" id="KW-1185">Reference proteome</keyword>
<sequence>MRGLLDMGVRPSSSTSEVAEAWGGRDWGCHQRHFALALGVPAIGSGSLASSSASGMAFGIFFVWLPDRRRREMMKHEDHEMLSLHHPLHVHEMIVHVPTGGLRNDLWRYTPRPISESILASIFTDTLSLMVTRYMSLGKMMTARGPRNGAVWWPSLVGVASFLPPSPAPPSCCSFPPGIHDPVGARAHPPPPHLFP</sequence>
<accession>A0A8J4Y227</accession>
<organism evidence="2 3">
    <name type="scientific">Chionoecetes opilio</name>
    <name type="common">Atlantic snow crab</name>
    <name type="synonym">Cancer opilio</name>
    <dbReference type="NCBI Taxonomy" id="41210"/>
    <lineage>
        <taxon>Eukaryota</taxon>
        <taxon>Metazoa</taxon>
        <taxon>Ecdysozoa</taxon>
        <taxon>Arthropoda</taxon>
        <taxon>Crustacea</taxon>
        <taxon>Multicrustacea</taxon>
        <taxon>Malacostraca</taxon>
        <taxon>Eumalacostraca</taxon>
        <taxon>Eucarida</taxon>
        <taxon>Decapoda</taxon>
        <taxon>Pleocyemata</taxon>
        <taxon>Brachyura</taxon>
        <taxon>Eubrachyura</taxon>
        <taxon>Majoidea</taxon>
        <taxon>Majidae</taxon>
        <taxon>Chionoecetes</taxon>
    </lineage>
</organism>
<protein>
    <submittedName>
        <fullName evidence="2">Uncharacterized protein</fullName>
    </submittedName>
</protein>
<evidence type="ECO:0000313" key="2">
    <source>
        <dbReference type="EMBL" id="KAG0718957.1"/>
    </source>
</evidence>
<dbReference type="AlphaFoldDB" id="A0A8J4Y227"/>
<name>A0A8J4Y227_CHIOP</name>
<keyword evidence="1" id="KW-0472">Membrane</keyword>